<accession>A0A427BT18</accession>
<name>A0A427BT18_9FLAO</name>
<dbReference type="AlphaFoldDB" id="A0A427BT18"/>
<organism evidence="1 2">
    <name type="scientific">Empedobacter falsenii</name>
    <dbReference type="NCBI Taxonomy" id="343874"/>
    <lineage>
        <taxon>Bacteria</taxon>
        <taxon>Pseudomonadati</taxon>
        <taxon>Bacteroidota</taxon>
        <taxon>Flavobacteriia</taxon>
        <taxon>Flavobacteriales</taxon>
        <taxon>Weeksellaceae</taxon>
        <taxon>Empedobacter</taxon>
    </lineage>
</organism>
<evidence type="ECO:0008006" key="3">
    <source>
        <dbReference type="Google" id="ProtNLM"/>
    </source>
</evidence>
<protein>
    <recommendedName>
        <fullName evidence="3">DUF3887 domain-containing protein</fullName>
    </recommendedName>
</protein>
<reference evidence="1 2" key="1">
    <citation type="submission" date="2018-10" db="EMBL/GenBank/DDBJ databases">
        <title>Transmission dynamics of multidrug resistant bacteria on intensive care unit surfaces.</title>
        <authorList>
            <person name="D'Souza A.W."/>
            <person name="Potter R.F."/>
            <person name="Wallace M."/>
            <person name="Shupe A."/>
            <person name="Patel S."/>
            <person name="Sun S."/>
            <person name="Gul D."/>
            <person name="Kwon J.H."/>
            <person name="Andleeb S."/>
            <person name="Burnham C.-A.D."/>
            <person name="Dantas G."/>
        </authorList>
    </citation>
    <scope>NUCLEOTIDE SEQUENCE [LARGE SCALE GENOMIC DNA]</scope>
    <source>
        <strain evidence="1 2">WF_348</strain>
    </source>
</reference>
<gene>
    <name evidence="1" type="ORF">EGI89_01540</name>
</gene>
<comment type="caution">
    <text evidence="1">The sequence shown here is derived from an EMBL/GenBank/DDBJ whole genome shotgun (WGS) entry which is preliminary data.</text>
</comment>
<sequence>MISIKILVFYLIYFYISYNQLTQKIGIMKASALLMVGGILALTACNKKSDLPDYKVKEAVLDVYKYRADKPDSLFSKVEGVNVDDLNAVVKQYGPVDVYNFEKMTPLEDGDKTVYEAVYKVSFKGAEGTETFKVRKIDKLDGIVVGYASDVKPIVAQSDSLAVKKDSVK</sequence>
<evidence type="ECO:0000313" key="1">
    <source>
        <dbReference type="EMBL" id="RRT94076.1"/>
    </source>
</evidence>
<dbReference type="Proteomes" id="UP000267844">
    <property type="component" value="Unassembled WGS sequence"/>
</dbReference>
<dbReference type="EMBL" id="RHPO01000002">
    <property type="protein sequence ID" value="RRT94076.1"/>
    <property type="molecule type" value="Genomic_DNA"/>
</dbReference>
<proteinExistence type="predicted"/>
<evidence type="ECO:0000313" key="2">
    <source>
        <dbReference type="Proteomes" id="UP000267844"/>
    </source>
</evidence>